<dbReference type="EMBL" id="MU865963">
    <property type="protein sequence ID" value="KAK4445693.1"/>
    <property type="molecule type" value="Genomic_DNA"/>
</dbReference>
<evidence type="ECO:0000313" key="2">
    <source>
        <dbReference type="Proteomes" id="UP001321760"/>
    </source>
</evidence>
<reference evidence="1" key="2">
    <citation type="submission" date="2023-05" db="EMBL/GenBank/DDBJ databases">
        <authorList>
            <consortium name="Lawrence Berkeley National Laboratory"/>
            <person name="Steindorff A."/>
            <person name="Hensen N."/>
            <person name="Bonometti L."/>
            <person name="Westerberg I."/>
            <person name="Brannstrom I.O."/>
            <person name="Guillou S."/>
            <person name="Cros-Aarteil S."/>
            <person name="Calhoun S."/>
            <person name="Haridas S."/>
            <person name="Kuo A."/>
            <person name="Mondo S."/>
            <person name="Pangilinan J."/>
            <person name="Riley R."/>
            <person name="Labutti K."/>
            <person name="Andreopoulos B."/>
            <person name="Lipzen A."/>
            <person name="Chen C."/>
            <person name="Yanf M."/>
            <person name="Daum C."/>
            <person name="Ng V."/>
            <person name="Clum A."/>
            <person name="Ohm R."/>
            <person name="Martin F."/>
            <person name="Silar P."/>
            <person name="Natvig D."/>
            <person name="Lalanne C."/>
            <person name="Gautier V."/>
            <person name="Ament-Velasquez S.L."/>
            <person name="Kruys A."/>
            <person name="Hutchinson M.I."/>
            <person name="Powell A.J."/>
            <person name="Barry K."/>
            <person name="Miller A.N."/>
            <person name="Grigoriev I.V."/>
            <person name="Debuchy R."/>
            <person name="Gladieux P."/>
            <person name="Thoren M.H."/>
            <person name="Johannesson H."/>
        </authorList>
    </citation>
    <scope>NUCLEOTIDE SEQUENCE</scope>
    <source>
        <strain evidence="1">PSN243</strain>
    </source>
</reference>
<organism evidence="1 2">
    <name type="scientific">Podospora aff. communis PSN243</name>
    <dbReference type="NCBI Taxonomy" id="3040156"/>
    <lineage>
        <taxon>Eukaryota</taxon>
        <taxon>Fungi</taxon>
        <taxon>Dikarya</taxon>
        <taxon>Ascomycota</taxon>
        <taxon>Pezizomycotina</taxon>
        <taxon>Sordariomycetes</taxon>
        <taxon>Sordariomycetidae</taxon>
        <taxon>Sordariales</taxon>
        <taxon>Podosporaceae</taxon>
        <taxon>Podospora</taxon>
    </lineage>
</organism>
<dbReference type="Proteomes" id="UP001321760">
    <property type="component" value="Unassembled WGS sequence"/>
</dbReference>
<accession>A0AAV9GEC0</accession>
<proteinExistence type="predicted"/>
<dbReference type="AlphaFoldDB" id="A0AAV9GEC0"/>
<comment type="caution">
    <text evidence="1">The sequence shown here is derived from an EMBL/GenBank/DDBJ whole genome shotgun (WGS) entry which is preliminary data.</text>
</comment>
<gene>
    <name evidence="1" type="ORF">QBC34DRAFT_384056</name>
</gene>
<sequence>MEKAGFVRIEVLESTMPVRPWGEDERRKELGEFIRLGWLRDPEVHLLFLANVL</sequence>
<protein>
    <submittedName>
        <fullName evidence="1">Uncharacterized protein</fullName>
    </submittedName>
</protein>
<name>A0AAV9GEC0_9PEZI</name>
<evidence type="ECO:0000313" key="1">
    <source>
        <dbReference type="EMBL" id="KAK4445693.1"/>
    </source>
</evidence>
<keyword evidence="2" id="KW-1185">Reference proteome</keyword>
<reference evidence="1" key="1">
    <citation type="journal article" date="2023" name="Mol. Phylogenet. Evol.">
        <title>Genome-scale phylogeny and comparative genomics of the fungal order Sordariales.</title>
        <authorList>
            <person name="Hensen N."/>
            <person name="Bonometti L."/>
            <person name="Westerberg I."/>
            <person name="Brannstrom I.O."/>
            <person name="Guillou S."/>
            <person name="Cros-Aarteil S."/>
            <person name="Calhoun S."/>
            <person name="Haridas S."/>
            <person name="Kuo A."/>
            <person name="Mondo S."/>
            <person name="Pangilinan J."/>
            <person name="Riley R."/>
            <person name="LaButti K."/>
            <person name="Andreopoulos B."/>
            <person name="Lipzen A."/>
            <person name="Chen C."/>
            <person name="Yan M."/>
            <person name="Daum C."/>
            <person name="Ng V."/>
            <person name="Clum A."/>
            <person name="Steindorff A."/>
            <person name="Ohm R.A."/>
            <person name="Martin F."/>
            <person name="Silar P."/>
            <person name="Natvig D.O."/>
            <person name="Lalanne C."/>
            <person name="Gautier V."/>
            <person name="Ament-Velasquez S.L."/>
            <person name="Kruys A."/>
            <person name="Hutchinson M.I."/>
            <person name="Powell A.J."/>
            <person name="Barry K."/>
            <person name="Miller A.N."/>
            <person name="Grigoriev I.V."/>
            <person name="Debuchy R."/>
            <person name="Gladieux P."/>
            <person name="Hiltunen Thoren M."/>
            <person name="Johannesson H."/>
        </authorList>
    </citation>
    <scope>NUCLEOTIDE SEQUENCE</scope>
    <source>
        <strain evidence="1">PSN243</strain>
    </source>
</reference>